<dbReference type="Proteomes" id="UP000271624">
    <property type="component" value="Unassembled WGS sequence"/>
</dbReference>
<sequence length="131" mass="15109">MNSWIKTTITDKHREAMSGKKILGAYSSEVFYLPKQTERKYDTIEQYILRCFRELPPTPSAQQIASILGFLKVELILEFTQKIQTIPVVVLFYQEPTNSSQSYSVFDCQQQKLNPLLQDAVELSGLNIKYP</sequence>
<comment type="caution">
    <text evidence="1">The sequence shown here is derived from an EMBL/GenBank/DDBJ whole genome shotgun (WGS) entry which is preliminary data.</text>
</comment>
<evidence type="ECO:0000313" key="2">
    <source>
        <dbReference type="Proteomes" id="UP000271624"/>
    </source>
</evidence>
<evidence type="ECO:0000313" key="1">
    <source>
        <dbReference type="EMBL" id="RUS98448.1"/>
    </source>
</evidence>
<accession>A0A433UX92</accession>
<reference evidence="1" key="2">
    <citation type="journal article" date="2019" name="Genome Biol. Evol.">
        <title>Day and night: Metabolic profiles and evolutionary relationships of six axenic non-marine cyanobacteria.</title>
        <authorList>
            <person name="Will S.E."/>
            <person name="Henke P."/>
            <person name="Boedeker C."/>
            <person name="Huang S."/>
            <person name="Brinkmann H."/>
            <person name="Rohde M."/>
            <person name="Jarek M."/>
            <person name="Friedl T."/>
            <person name="Seufert S."/>
            <person name="Schumacher M."/>
            <person name="Overmann J."/>
            <person name="Neumann-Schaal M."/>
            <person name="Petersen J."/>
        </authorList>
    </citation>
    <scope>NUCLEOTIDE SEQUENCE [LARGE SCALE GENOMIC DNA]</scope>
    <source>
        <strain evidence="1">PCC 7102</strain>
    </source>
</reference>
<gene>
    <name evidence="1" type="ORF">DSM106972_080770</name>
</gene>
<dbReference type="RefSeq" id="WP_127086135.1">
    <property type="nucleotide sequence ID" value="NZ_RSCL01000029.1"/>
</dbReference>
<dbReference type="AlphaFoldDB" id="A0A433UX92"/>
<keyword evidence="2" id="KW-1185">Reference proteome</keyword>
<name>A0A433UX92_9CYAN</name>
<reference evidence="1" key="1">
    <citation type="submission" date="2018-12" db="EMBL/GenBank/DDBJ databases">
        <authorList>
            <person name="Will S."/>
            <person name="Neumann-Schaal M."/>
            <person name="Henke P."/>
        </authorList>
    </citation>
    <scope>NUCLEOTIDE SEQUENCE</scope>
    <source>
        <strain evidence="1">PCC 7102</strain>
    </source>
</reference>
<dbReference type="EMBL" id="RSCL01000029">
    <property type="protein sequence ID" value="RUS98448.1"/>
    <property type="molecule type" value="Genomic_DNA"/>
</dbReference>
<dbReference type="OrthoDB" id="513705at2"/>
<proteinExistence type="predicted"/>
<organism evidence="1 2">
    <name type="scientific">Dulcicalothrix desertica PCC 7102</name>
    <dbReference type="NCBI Taxonomy" id="232991"/>
    <lineage>
        <taxon>Bacteria</taxon>
        <taxon>Bacillati</taxon>
        <taxon>Cyanobacteriota</taxon>
        <taxon>Cyanophyceae</taxon>
        <taxon>Nostocales</taxon>
        <taxon>Calotrichaceae</taxon>
        <taxon>Dulcicalothrix</taxon>
    </lineage>
</organism>
<protein>
    <submittedName>
        <fullName evidence="1">Uncharacterized protein</fullName>
    </submittedName>
</protein>